<accession>A0A1W1UKF4</accession>
<dbReference type="STRING" id="1122938.SAMN05660772_01879"/>
<evidence type="ECO:0000256" key="1">
    <source>
        <dbReference type="SAM" id="Coils"/>
    </source>
</evidence>
<feature type="coiled-coil region" evidence="1">
    <location>
        <begin position="11"/>
        <end position="38"/>
    </location>
</feature>
<protein>
    <submittedName>
        <fullName evidence="2">Uncharacterized protein</fullName>
    </submittedName>
</protein>
<sequence>MMTPRELLERHQELKAQRAELTRQDNELKAELVDIEGQLSAVLDETGTDSIAVRGVATAYKTEEVVPTVEDWETFNNFARDNDLLFLFQRRLNVAAYRELLEQGVEVMGLIPTQITKISVRKN</sequence>
<dbReference type="EMBL" id="FWWV01000006">
    <property type="protein sequence ID" value="SMB81519.1"/>
    <property type="molecule type" value="Genomic_DNA"/>
</dbReference>
<gene>
    <name evidence="2" type="ORF">SAMN05660772_01879</name>
</gene>
<proteinExistence type="predicted"/>
<dbReference type="RefSeq" id="WP_244165600.1">
    <property type="nucleotide sequence ID" value="NZ_FWWV01000006.1"/>
</dbReference>
<organism evidence="2 3">
    <name type="scientific">Pasteurella testudinis DSM 23072</name>
    <dbReference type="NCBI Taxonomy" id="1122938"/>
    <lineage>
        <taxon>Bacteria</taxon>
        <taxon>Pseudomonadati</taxon>
        <taxon>Pseudomonadota</taxon>
        <taxon>Gammaproteobacteria</taxon>
        <taxon>Pasteurellales</taxon>
        <taxon>Pasteurellaceae</taxon>
        <taxon>Pasteurella</taxon>
    </lineage>
</organism>
<evidence type="ECO:0000313" key="3">
    <source>
        <dbReference type="Proteomes" id="UP000192408"/>
    </source>
</evidence>
<name>A0A1W1UKF4_9PAST</name>
<dbReference type="Proteomes" id="UP000192408">
    <property type="component" value="Unassembled WGS sequence"/>
</dbReference>
<evidence type="ECO:0000313" key="2">
    <source>
        <dbReference type="EMBL" id="SMB81519.1"/>
    </source>
</evidence>
<reference evidence="3" key="1">
    <citation type="submission" date="2017-04" db="EMBL/GenBank/DDBJ databases">
        <authorList>
            <person name="Varghese N."/>
            <person name="Submissions S."/>
        </authorList>
    </citation>
    <scope>NUCLEOTIDE SEQUENCE [LARGE SCALE GENOMIC DNA]</scope>
    <source>
        <strain evidence="3">DSM 23072</strain>
    </source>
</reference>
<keyword evidence="3" id="KW-1185">Reference proteome</keyword>
<keyword evidence="1" id="KW-0175">Coiled coil</keyword>
<dbReference type="AlphaFoldDB" id="A0A1W1UKF4"/>